<dbReference type="InterPro" id="IPR017900">
    <property type="entry name" value="4Fe4S_Fe_S_CS"/>
</dbReference>
<dbReference type="PROSITE" id="PS00198">
    <property type="entry name" value="4FE4S_FER_1"/>
    <property type="match status" value="2"/>
</dbReference>
<dbReference type="PANTHER" id="PTHR43498">
    <property type="entry name" value="FERREDOXIN:COB-COM HETERODISULFIDE REDUCTASE SUBUNIT A"/>
    <property type="match status" value="1"/>
</dbReference>
<dbReference type="PANTHER" id="PTHR43498:SF1">
    <property type="entry name" value="COB--COM HETERODISULFIDE REDUCTASE IRON-SULFUR SUBUNIT A"/>
    <property type="match status" value="1"/>
</dbReference>
<sequence>AVSEAKRCLNCAGCSECKACVAACEPDAIRHGMEDAFVDLDVGAIVVATGYDLYEWEGLAAYGYGTSPDIVTALEFERILAASGPTGGEVRRPSDGRIPKEVVFVNCVGSRDPESGVAYCSRVCCMYTAKEAMLYKHRVHDGQAYVFYIDIRSNGKGYEEFVQRGMEEEGILFLRGKVSKIFQEDGKIMVWGVDTLTGRNVEVAADMAVLATAMVPNKGVKELAKLLRIGTDEYGFLKEAHLKLRPVETLTAGIFIAGAAQSPKDITDTVSQASGAAMKVVDLLSGDELDHEPTVASVDPEVCRACGYCEAACAYGAVEVDLVEKVAKVNEMLCEGCGGCSVACPSGAISHTNFSSRQYMEMIEVATEDY</sequence>
<dbReference type="InterPro" id="IPR039650">
    <property type="entry name" value="HdrA-like"/>
</dbReference>
<evidence type="ECO:0000256" key="1">
    <source>
        <dbReference type="ARBA" id="ARBA00001974"/>
    </source>
</evidence>
<dbReference type="PROSITE" id="PS51379">
    <property type="entry name" value="4FE4S_FER_2"/>
    <property type="match status" value="3"/>
</dbReference>
<dbReference type="GO" id="GO:0051539">
    <property type="term" value="F:4 iron, 4 sulfur cluster binding"/>
    <property type="evidence" value="ECO:0007669"/>
    <property type="project" value="UniProtKB-KW"/>
</dbReference>
<feature type="domain" description="4Fe-4S ferredoxin-type" evidence="9">
    <location>
        <begin position="5"/>
        <end position="34"/>
    </location>
</feature>
<feature type="domain" description="4Fe-4S ferredoxin-type" evidence="9">
    <location>
        <begin position="325"/>
        <end position="354"/>
    </location>
</feature>
<evidence type="ECO:0000313" key="11">
    <source>
        <dbReference type="Proteomes" id="UP000051717"/>
    </source>
</evidence>
<evidence type="ECO:0000256" key="8">
    <source>
        <dbReference type="ARBA" id="ARBA00023014"/>
    </source>
</evidence>
<feature type="domain" description="4Fe-4S ferredoxin-type" evidence="9">
    <location>
        <begin position="294"/>
        <end position="323"/>
    </location>
</feature>
<evidence type="ECO:0000256" key="6">
    <source>
        <dbReference type="ARBA" id="ARBA00023002"/>
    </source>
</evidence>
<evidence type="ECO:0000313" key="10">
    <source>
        <dbReference type="EMBL" id="KPK68550.1"/>
    </source>
</evidence>
<dbReference type="PATRIC" id="fig|1703774.3.peg.249"/>
<dbReference type="SUPFAM" id="SSF54862">
    <property type="entry name" value="4Fe-4S ferredoxins"/>
    <property type="match status" value="1"/>
</dbReference>
<proteinExistence type="inferred from homology"/>
<gene>
    <name evidence="10" type="ORF">AMJ82_08005</name>
</gene>
<dbReference type="Pfam" id="PF13237">
    <property type="entry name" value="Fer4_10"/>
    <property type="match status" value="1"/>
</dbReference>
<dbReference type="Proteomes" id="UP000051717">
    <property type="component" value="Unassembled WGS sequence"/>
</dbReference>
<comment type="similarity">
    <text evidence="2">Belongs to the HdrA family.</text>
</comment>
<dbReference type="EMBL" id="LJUI01000070">
    <property type="protein sequence ID" value="KPK68550.1"/>
    <property type="molecule type" value="Genomic_DNA"/>
</dbReference>
<evidence type="ECO:0000256" key="7">
    <source>
        <dbReference type="ARBA" id="ARBA00023004"/>
    </source>
</evidence>
<dbReference type="Gene3D" id="3.30.70.20">
    <property type="match status" value="1"/>
</dbReference>
<accession>A0A0S8G6P3</accession>
<dbReference type="GO" id="GO:0016491">
    <property type="term" value="F:oxidoreductase activity"/>
    <property type="evidence" value="ECO:0007669"/>
    <property type="project" value="UniProtKB-KW"/>
</dbReference>
<organism evidence="10 11">
    <name type="scientific">candidate division TA06 bacterium SM23_40</name>
    <dbReference type="NCBI Taxonomy" id="1703774"/>
    <lineage>
        <taxon>Bacteria</taxon>
        <taxon>Bacteria division TA06</taxon>
    </lineage>
</organism>
<reference evidence="10 11" key="1">
    <citation type="journal article" date="2015" name="Microbiome">
        <title>Genomic resolution of linkages in carbon, nitrogen, and sulfur cycling among widespread estuary sediment bacteria.</title>
        <authorList>
            <person name="Baker B.J."/>
            <person name="Lazar C.S."/>
            <person name="Teske A.P."/>
            <person name="Dick G.J."/>
        </authorList>
    </citation>
    <scope>NUCLEOTIDE SEQUENCE [LARGE SCALE GENOMIC DNA]</scope>
    <source>
        <strain evidence="10">SM23_40</strain>
    </source>
</reference>
<evidence type="ECO:0000256" key="4">
    <source>
        <dbReference type="ARBA" id="ARBA00022723"/>
    </source>
</evidence>
<keyword evidence="3" id="KW-0004">4Fe-4S</keyword>
<keyword evidence="8" id="KW-0411">Iron-sulfur</keyword>
<dbReference type="AlphaFoldDB" id="A0A0S8G6P3"/>
<comment type="cofactor">
    <cofactor evidence="1">
        <name>FAD</name>
        <dbReference type="ChEBI" id="CHEBI:57692"/>
    </cofactor>
</comment>
<keyword evidence="6" id="KW-0560">Oxidoreductase</keyword>
<keyword evidence="5" id="KW-0285">Flavoprotein</keyword>
<keyword evidence="5" id="KW-0274">FAD</keyword>
<evidence type="ECO:0000256" key="2">
    <source>
        <dbReference type="ARBA" id="ARBA00006561"/>
    </source>
</evidence>
<evidence type="ECO:0000256" key="5">
    <source>
        <dbReference type="ARBA" id="ARBA00022827"/>
    </source>
</evidence>
<keyword evidence="7" id="KW-0408">Iron</keyword>
<evidence type="ECO:0000259" key="9">
    <source>
        <dbReference type="PROSITE" id="PS51379"/>
    </source>
</evidence>
<evidence type="ECO:0000256" key="3">
    <source>
        <dbReference type="ARBA" id="ARBA00022485"/>
    </source>
</evidence>
<protein>
    <recommendedName>
        <fullName evidence="9">4Fe-4S ferredoxin-type domain-containing protein</fullName>
    </recommendedName>
</protein>
<dbReference type="GO" id="GO:0046872">
    <property type="term" value="F:metal ion binding"/>
    <property type="evidence" value="ECO:0007669"/>
    <property type="project" value="UniProtKB-KW"/>
</dbReference>
<dbReference type="InterPro" id="IPR017896">
    <property type="entry name" value="4Fe4S_Fe-S-bd"/>
</dbReference>
<dbReference type="SUPFAM" id="SSF51905">
    <property type="entry name" value="FAD/NAD(P)-binding domain"/>
    <property type="match status" value="1"/>
</dbReference>
<comment type="caution">
    <text evidence="10">The sequence shown here is derived from an EMBL/GenBank/DDBJ whole genome shotgun (WGS) entry which is preliminary data.</text>
</comment>
<feature type="non-terminal residue" evidence="10">
    <location>
        <position position="1"/>
    </location>
</feature>
<name>A0A0S8G6P3_UNCT6</name>
<dbReference type="InterPro" id="IPR036188">
    <property type="entry name" value="FAD/NAD-bd_sf"/>
</dbReference>
<keyword evidence="4" id="KW-0479">Metal-binding</keyword>